<evidence type="ECO:0000259" key="1">
    <source>
        <dbReference type="Pfam" id="PF13490"/>
    </source>
</evidence>
<proteinExistence type="predicted"/>
<dbReference type="Proteomes" id="UP001374803">
    <property type="component" value="Chromosome"/>
</dbReference>
<sequence>MSTPCDVTELELQALADGELAPERTRTLEEHASTCARCSAFLEGERALAARVGALPRAIAPAPELWRAIESRIEQPRVLKGHARWRIAAGGFALAAAAALAIVASRPTTKMPPSQPVAVVPAPPVAPPAPAHAEEFPEEAPYLAALATLEADFARGKHALPEATLHAVEVNLQTIDAAIVTVRNTLVNAPDDLDLKSQLSDLYQQKIRVETDVIDLTARI</sequence>
<reference evidence="2" key="1">
    <citation type="submission" date="2021-12" db="EMBL/GenBank/DDBJ databases">
        <title>Discovery of the Pendulisporaceae a myxobacterial family with distinct sporulation behavior and unique specialized metabolism.</title>
        <authorList>
            <person name="Garcia R."/>
            <person name="Popoff A."/>
            <person name="Bader C.D."/>
            <person name="Loehr J."/>
            <person name="Walesch S."/>
            <person name="Walt C."/>
            <person name="Boldt J."/>
            <person name="Bunk B."/>
            <person name="Haeckl F.J.F.P.J."/>
            <person name="Gunesch A.P."/>
            <person name="Birkelbach J."/>
            <person name="Nuebel U."/>
            <person name="Pietschmann T."/>
            <person name="Bach T."/>
            <person name="Mueller R."/>
        </authorList>
    </citation>
    <scope>NUCLEOTIDE SEQUENCE</scope>
    <source>
        <strain evidence="2">MSr11367</strain>
    </source>
</reference>
<dbReference type="Gene3D" id="1.10.10.1320">
    <property type="entry name" value="Anti-sigma factor, zinc-finger domain"/>
    <property type="match status" value="1"/>
</dbReference>
<dbReference type="RefSeq" id="WP_394832712.1">
    <property type="nucleotide sequence ID" value="NZ_CP089929.1"/>
</dbReference>
<dbReference type="InterPro" id="IPR041916">
    <property type="entry name" value="Anti_sigma_zinc_sf"/>
</dbReference>
<dbReference type="InterPro" id="IPR027383">
    <property type="entry name" value="Znf_put"/>
</dbReference>
<evidence type="ECO:0000313" key="3">
    <source>
        <dbReference type="Proteomes" id="UP001374803"/>
    </source>
</evidence>
<name>A0ABZ2KYD8_9BACT</name>
<dbReference type="EMBL" id="CP089983">
    <property type="protein sequence ID" value="WXB03085.1"/>
    <property type="molecule type" value="Genomic_DNA"/>
</dbReference>
<gene>
    <name evidence="2" type="ORF">LVJ94_40035</name>
</gene>
<protein>
    <submittedName>
        <fullName evidence="2">Zf-HC2 domain-containing protein</fullName>
    </submittedName>
</protein>
<keyword evidence="3" id="KW-1185">Reference proteome</keyword>
<evidence type="ECO:0000313" key="2">
    <source>
        <dbReference type="EMBL" id="WXB03085.1"/>
    </source>
</evidence>
<feature type="domain" description="Putative zinc-finger" evidence="1">
    <location>
        <begin position="5"/>
        <end position="38"/>
    </location>
</feature>
<accession>A0ABZ2KYD8</accession>
<dbReference type="Pfam" id="PF13490">
    <property type="entry name" value="zf-HC2"/>
    <property type="match status" value="1"/>
</dbReference>
<organism evidence="2 3">
    <name type="scientific">Pendulispora rubella</name>
    <dbReference type="NCBI Taxonomy" id="2741070"/>
    <lineage>
        <taxon>Bacteria</taxon>
        <taxon>Pseudomonadati</taxon>
        <taxon>Myxococcota</taxon>
        <taxon>Myxococcia</taxon>
        <taxon>Myxococcales</taxon>
        <taxon>Sorangiineae</taxon>
        <taxon>Pendulisporaceae</taxon>
        <taxon>Pendulispora</taxon>
    </lineage>
</organism>